<sequence length="369" mass="41841">MPILYLQSCTHRWHNQQCRNPWWRNQRGFGLNRFGLTGYCLANETRLARVYPPPKAAHFISHFASHGALVLIPVAAMAQQPPPMDEAARLERRRKQCRVSQRRYRDKKGSTEYNLKLDVNGLRESVQSLKGLRELLETKIWSSKLAQNAAVLKAVEQYYAVFEQGLHNPEAGGENVRKCFEMQLGFLGAFLDPHVQFGDAVGLRDVLEQWHRYTQFHAWIETSFVSAEVFGSTNSPVVVAQGTLTVLMNRMTLEKIYPRALDEPELASMLLDHVVEYRTTTTFSFNERAQVERLDWEVDFLGGLSNLFGSAIDASLVLQGALLAEGSKLSARIEEDTSDGRRQRGMVDRELDRAALNLAPRPDLGYSMA</sequence>
<protein>
    <submittedName>
        <fullName evidence="1">Unnamed protein product</fullName>
    </submittedName>
</protein>
<keyword evidence="2" id="KW-1185">Reference proteome</keyword>
<dbReference type="OrthoDB" id="71603at2759"/>
<evidence type="ECO:0000313" key="2">
    <source>
        <dbReference type="Proteomes" id="UP001165083"/>
    </source>
</evidence>
<evidence type="ECO:0000313" key="1">
    <source>
        <dbReference type="EMBL" id="GMF36347.1"/>
    </source>
</evidence>
<dbReference type="AlphaFoldDB" id="A0A9W6XCV5"/>
<name>A0A9W6XCV5_9STRA</name>
<accession>A0A9W6XCV5</accession>
<comment type="caution">
    <text evidence="1">The sequence shown here is derived from an EMBL/GenBank/DDBJ whole genome shotgun (WGS) entry which is preliminary data.</text>
</comment>
<dbReference type="EMBL" id="BSXW01001384">
    <property type="protein sequence ID" value="GMF36347.1"/>
    <property type="molecule type" value="Genomic_DNA"/>
</dbReference>
<reference evidence="1" key="1">
    <citation type="submission" date="2023-04" db="EMBL/GenBank/DDBJ databases">
        <title>Phytophthora lilii NBRC 32176.</title>
        <authorList>
            <person name="Ichikawa N."/>
            <person name="Sato H."/>
            <person name="Tonouchi N."/>
        </authorList>
    </citation>
    <scope>NUCLEOTIDE SEQUENCE</scope>
    <source>
        <strain evidence="1">NBRC 32176</strain>
    </source>
</reference>
<proteinExistence type="predicted"/>
<organism evidence="1 2">
    <name type="scientific">Phytophthora lilii</name>
    <dbReference type="NCBI Taxonomy" id="2077276"/>
    <lineage>
        <taxon>Eukaryota</taxon>
        <taxon>Sar</taxon>
        <taxon>Stramenopiles</taxon>
        <taxon>Oomycota</taxon>
        <taxon>Peronosporomycetes</taxon>
        <taxon>Peronosporales</taxon>
        <taxon>Peronosporaceae</taxon>
        <taxon>Phytophthora</taxon>
    </lineage>
</organism>
<gene>
    <name evidence="1" type="ORF">Plil01_001538900</name>
</gene>
<dbReference type="Proteomes" id="UP001165083">
    <property type="component" value="Unassembled WGS sequence"/>
</dbReference>